<dbReference type="AlphaFoldDB" id="Q1PXK1"/>
<name>Q1PXK1_KUEST</name>
<dbReference type="EMBL" id="CT573073">
    <property type="protein sequence ID" value="CAJ71951.1"/>
    <property type="molecule type" value="Genomic_DNA"/>
</dbReference>
<feature type="transmembrane region" description="Helical" evidence="1">
    <location>
        <begin position="12"/>
        <end position="36"/>
    </location>
</feature>
<evidence type="ECO:0000313" key="6">
    <source>
        <dbReference type="Proteomes" id="UP000221734"/>
    </source>
</evidence>
<dbReference type="Pfam" id="PF02517">
    <property type="entry name" value="Rce1-like"/>
    <property type="match status" value="1"/>
</dbReference>
<dbReference type="Proteomes" id="UP000501926">
    <property type="component" value="Chromosome"/>
</dbReference>
<feature type="transmembrane region" description="Helical" evidence="1">
    <location>
        <begin position="83"/>
        <end position="109"/>
    </location>
</feature>
<feature type="transmembrane region" description="Helical" evidence="1">
    <location>
        <begin position="56"/>
        <end position="76"/>
    </location>
</feature>
<dbReference type="EMBL" id="LT934425">
    <property type="protein sequence ID" value="SOH05432.1"/>
    <property type="molecule type" value="Genomic_DNA"/>
</dbReference>
<keyword evidence="1" id="KW-0812">Transmembrane</keyword>
<feature type="transmembrane region" description="Helical" evidence="1">
    <location>
        <begin position="204"/>
        <end position="231"/>
    </location>
</feature>
<proteinExistence type="predicted"/>
<feature type="transmembrane region" description="Helical" evidence="1">
    <location>
        <begin position="129"/>
        <end position="153"/>
    </location>
</feature>
<dbReference type="GO" id="GO:0006508">
    <property type="term" value="P:proteolysis"/>
    <property type="evidence" value="ECO:0007669"/>
    <property type="project" value="UniProtKB-KW"/>
</dbReference>
<dbReference type="KEGG" id="kst:KSMBR1_2953"/>
<evidence type="ECO:0000313" key="4">
    <source>
        <dbReference type="EMBL" id="QII13562.1"/>
    </source>
</evidence>
<reference evidence="5" key="3">
    <citation type="submission" date="2017-10" db="EMBL/GenBank/DDBJ databases">
        <authorList>
            <person name="Banno H."/>
            <person name="Chua N.-H."/>
        </authorList>
    </citation>
    <scope>NUCLEOTIDE SEQUENCE [LARGE SCALE GENOMIC DNA]</scope>
    <source>
        <strain evidence="5">Kuenenia_mbr1_ru-nijmegen</strain>
    </source>
</reference>
<evidence type="ECO:0000259" key="2">
    <source>
        <dbReference type="Pfam" id="PF02517"/>
    </source>
</evidence>
<feature type="domain" description="CAAX prenyl protease 2/Lysostaphin resistance protein A-like" evidence="2">
    <location>
        <begin position="127"/>
        <end position="228"/>
    </location>
</feature>
<dbReference type="InterPro" id="IPR003675">
    <property type="entry name" value="Rce1/LyrA-like_dom"/>
</dbReference>
<dbReference type="EMBL" id="CP049055">
    <property type="protein sequence ID" value="QII13562.1"/>
    <property type="molecule type" value="Genomic_DNA"/>
</dbReference>
<organism evidence="3">
    <name type="scientific">Kuenenia stuttgartiensis</name>
    <dbReference type="NCBI Taxonomy" id="174633"/>
    <lineage>
        <taxon>Bacteria</taxon>
        <taxon>Pseudomonadati</taxon>
        <taxon>Planctomycetota</taxon>
        <taxon>Candidatus Brocadiia</taxon>
        <taxon>Candidatus Brocadiales</taxon>
        <taxon>Candidatus Brocadiaceae</taxon>
        <taxon>Candidatus Kuenenia</taxon>
    </lineage>
</organism>
<keyword evidence="4" id="KW-0378">Hydrolase</keyword>
<reference evidence="3" key="2">
    <citation type="submission" date="2006-01" db="EMBL/GenBank/DDBJ databases">
        <authorList>
            <person name="Genoscope"/>
        </authorList>
    </citation>
    <scope>NUCLEOTIDE SEQUENCE</scope>
</reference>
<reference evidence="4 7" key="5">
    <citation type="submission" date="2020-02" db="EMBL/GenBank/DDBJ databases">
        <title>Newly sequenced genome of strain CSTR1 showed variability in Candidatus Kuenenia stuttgartiensis genomes.</title>
        <authorList>
            <person name="Ding C."/>
            <person name="Adrian L."/>
        </authorList>
    </citation>
    <scope>NUCLEOTIDE SEQUENCE [LARGE SCALE GENOMIC DNA]</scope>
    <source>
        <strain evidence="4 7">CSTR1</strain>
    </source>
</reference>
<keyword evidence="4" id="KW-0645">Protease</keyword>
<dbReference type="GO" id="GO:0004175">
    <property type="term" value="F:endopeptidase activity"/>
    <property type="evidence" value="ECO:0007669"/>
    <property type="project" value="UniProtKB-ARBA"/>
</dbReference>
<dbReference type="Proteomes" id="UP000221734">
    <property type="component" value="Chromosome Kuenenia_stuttgartiensis_MBR1"/>
</dbReference>
<gene>
    <name evidence="4" type="ORF">KsCSTR_41830</name>
    <name evidence="5" type="ORF">KSMBR1_2953</name>
    <name evidence="3" type="ORF">kustc1206</name>
</gene>
<evidence type="ECO:0000313" key="7">
    <source>
        <dbReference type="Proteomes" id="UP000501926"/>
    </source>
</evidence>
<accession>Q1PXK1</accession>
<reference evidence="3" key="1">
    <citation type="journal article" date="2006" name="Nature">
        <title>Deciphering the evolution and metabolism of an anammox bacterium from a community genome.</title>
        <authorList>
            <person name="Strous M."/>
            <person name="Pelletier E."/>
            <person name="Mangenot S."/>
            <person name="Rattei T."/>
            <person name="Lehner A."/>
            <person name="Taylor M.W."/>
            <person name="Horn M."/>
            <person name="Daims H."/>
            <person name="Bartol-Mavel D."/>
            <person name="Wincker P."/>
            <person name="Barbe V."/>
            <person name="Fonknechten N."/>
            <person name="Vallenet D."/>
            <person name="Segurens B."/>
            <person name="Schenowitz-Truong C."/>
            <person name="Medigue C."/>
            <person name="Collingro A."/>
            <person name="Snel B."/>
            <person name="Dutilh B.E."/>
            <person name="OpDenCamp H.J.M."/>
            <person name="vanDerDrift C."/>
            <person name="Cirpus I."/>
            <person name="vanDePas-Schoonen K.T."/>
            <person name="Harhangi H.R."/>
            <person name="vanNiftrik L."/>
            <person name="Schmid M."/>
            <person name="Keltjens J."/>
            <person name="vanDeVossenberg J."/>
            <person name="Kartal B."/>
            <person name="Meier H."/>
            <person name="Frishman D."/>
            <person name="Huynen M.A."/>
            <person name="Mewes H."/>
            <person name="Weissenbach J."/>
            <person name="Jetten M.S.M."/>
            <person name="Wagner M."/>
            <person name="LePaslier D."/>
        </authorList>
    </citation>
    <scope>NUCLEOTIDE SEQUENCE</scope>
</reference>
<keyword evidence="1" id="KW-0472">Membrane</keyword>
<dbReference type="OrthoDB" id="9814348at2"/>
<dbReference type="RefSeq" id="WP_099326013.1">
    <property type="nucleotide sequence ID" value="NZ_CP049055.1"/>
</dbReference>
<reference evidence="6" key="4">
    <citation type="submission" date="2017-10" db="EMBL/GenBank/DDBJ databases">
        <authorList>
            <person name="Frank J."/>
        </authorList>
    </citation>
    <scope>NUCLEOTIDE SEQUENCE [LARGE SCALE GENOMIC DNA]</scope>
</reference>
<keyword evidence="6" id="KW-1185">Reference proteome</keyword>
<feature type="transmembrane region" description="Helical" evidence="1">
    <location>
        <begin position="165"/>
        <end position="184"/>
    </location>
</feature>
<keyword evidence="1" id="KW-1133">Transmembrane helix</keyword>
<protein>
    <submittedName>
        <fullName evidence="5">CAAX amino terminal protease self- immunity</fullName>
    </submittedName>
    <submittedName>
        <fullName evidence="4">CAAX amino terminal protease self-immunity</fullName>
    </submittedName>
</protein>
<evidence type="ECO:0000313" key="5">
    <source>
        <dbReference type="EMBL" id="SOH05432.1"/>
    </source>
</evidence>
<sequence>MKSLYFSRSKRLANSFVFILPLLILYEAGIAFYGSALKNTADTITKTPLTLFGKSGSLVFNLLVIVFLLVAVFYIEKEHNLNVFLYFPMFIESVVYALFIGYVAGFVVYKVLFPYLLAMPFHWETGGGILLSVGAGVYEEIVFRLLLVSAFYLFITKVLKASKPLSAVVSIIFSALIFTIMHYIGGLSGAFTYTSFMFRMLSGIILACIFMFRGLGIAVYTHAIYNVLAVLKLFQG</sequence>
<dbReference type="GO" id="GO:0080120">
    <property type="term" value="P:CAAX-box protein maturation"/>
    <property type="evidence" value="ECO:0007669"/>
    <property type="project" value="UniProtKB-ARBA"/>
</dbReference>
<evidence type="ECO:0000256" key="1">
    <source>
        <dbReference type="SAM" id="Phobius"/>
    </source>
</evidence>
<evidence type="ECO:0000313" key="3">
    <source>
        <dbReference type="EMBL" id="CAJ71951.1"/>
    </source>
</evidence>